<comment type="caution">
    <text evidence="2">The sequence shown here is derived from an EMBL/GenBank/DDBJ whole genome shotgun (WGS) entry which is preliminary data.</text>
</comment>
<dbReference type="AlphaFoldDB" id="A0A850HEY3"/>
<evidence type="ECO:0000313" key="2">
    <source>
        <dbReference type="EMBL" id="NVE95781.1"/>
    </source>
</evidence>
<sequence length="193" mass="21782">MDQPVFLHLPDLVSNPAPAEELREDIWRILVEVDQQFVPPLSSRESTSDSTLIGTSSKLRPQSYFATLIKQPILCALIGKRVVGFLSYKTEFTYPNTSLYFDAYVSTIAVTQSARRRGIAKQLYQRLFERLKEDREIVIAVRTWSTNLDHIELLTSLGFRAIRTFSNDRGTGVDTVLLSISIGRSSKDPARSA</sequence>
<keyword evidence="3" id="KW-1185">Reference proteome</keyword>
<name>A0A850HEY3_9SPHN</name>
<dbReference type="GO" id="GO:0016747">
    <property type="term" value="F:acyltransferase activity, transferring groups other than amino-acyl groups"/>
    <property type="evidence" value="ECO:0007669"/>
    <property type="project" value="InterPro"/>
</dbReference>
<dbReference type="SUPFAM" id="SSF55729">
    <property type="entry name" value="Acyl-CoA N-acyltransferases (Nat)"/>
    <property type="match status" value="1"/>
</dbReference>
<feature type="domain" description="N-acetyltransferase" evidence="1">
    <location>
        <begin position="17"/>
        <end position="183"/>
    </location>
</feature>
<dbReference type="PROSITE" id="PS51186">
    <property type="entry name" value="GNAT"/>
    <property type="match status" value="1"/>
</dbReference>
<gene>
    <name evidence="2" type="ORF">HUO12_12810</name>
</gene>
<organism evidence="2 3">
    <name type="scientific">Altererythrobacter lutimaris</name>
    <dbReference type="NCBI Taxonomy" id="2743979"/>
    <lineage>
        <taxon>Bacteria</taxon>
        <taxon>Pseudomonadati</taxon>
        <taxon>Pseudomonadota</taxon>
        <taxon>Alphaproteobacteria</taxon>
        <taxon>Sphingomonadales</taxon>
        <taxon>Erythrobacteraceae</taxon>
        <taxon>Altererythrobacter</taxon>
    </lineage>
</organism>
<dbReference type="CDD" id="cd04301">
    <property type="entry name" value="NAT_SF"/>
    <property type="match status" value="1"/>
</dbReference>
<protein>
    <submittedName>
        <fullName evidence="2">GNAT family N-acetyltransferase</fullName>
    </submittedName>
</protein>
<reference evidence="2 3" key="1">
    <citation type="submission" date="2020-06" db="EMBL/GenBank/DDBJ databases">
        <title>Altererythrobacter lutimaris sp. nov., a marine bacterium isolated from a tidal flat.</title>
        <authorList>
            <person name="Kim D."/>
            <person name="Yoo Y."/>
            <person name="Kim J.-J."/>
        </authorList>
    </citation>
    <scope>NUCLEOTIDE SEQUENCE [LARGE SCALE GENOMIC DNA]</scope>
    <source>
        <strain evidence="2 3">JGD-16</strain>
    </source>
</reference>
<evidence type="ECO:0000259" key="1">
    <source>
        <dbReference type="PROSITE" id="PS51186"/>
    </source>
</evidence>
<proteinExistence type="predicted"/>
<dbReference type="InterPro" id="IPR000182">
    <property type="entry name" value="GNAT_dom"/>
</dbReference>
<accession>A0A850HEY3</accession>
<evidence type="ECO:0000313" key="3">
    <source>
        <dbReference type="Proteomes" id="UP000546031"/>
    </source>
</evidence>
<dbReference type="Gene3D" id="3.40.630.30">
    <property type="match status" value="1"/>
</dbReference>
<dbReference type="InterPro" id="IPR016181">
    <property type="entry name" value="Acyl_CoA_acyltransferase"/>
</dbReference>
<dbReference type="Proteomes" id="UP000546031">
    <property type="component" value="Unassembled WGS sequence"/>
</dbReference>
<dbReference type="EMBL" id="JABWTA010000001">
    <property type="protein sequence ID" value="NVE95781.1"/>
    <property type="molecule type" value="Genomic_DNA"/>
</dbReference>
<keyword evidence="2" id="KW-0808">Transferase</keyword>
<dbReference type="Pfam" id="PF00583">
    <property type="entry name" value="Acetyltransf_1"/>
    <property type="match status" value="1"/>
</dbReference>